<sequence>MDPLLPFGWMTLSLYVRSKRGRPGNAEEETVRKSSDLPLFVLLE</sequence>
<evidence type="ECO:0000313" key="2">
    <source>
        <dbReference type="Proteomes" id="UP000013057"/>
    </source>
</evidence>
<dbReference type="Proteomes" id="UP000013057">
    <property type="component" value="Unassembled WGS sequence"/>
</dbReference>
<evidence type="ECO:0000313" key="1">
    <source>
        <dbReference type="EMBL" id="GAC91915.1"/>
    </source>
</evidence>
<comment type="caution">
    <text evidence="1">The sequence shown here is derived from an EMBL/GenBank/DDBJ whole genome shotgun (WGS) entry which is preliminary data.</text>
</comment>
<dbReference type="AlphaFoldDB" id="R4FGA8"/>
<accession>R4FGA8</accession>
<proteinExistence type="predicted"/>
<protein>
    <submittedName>
        <fullName evidence="1">Uncharacterized protein</fullName>
    </submittedName>
</protein>
<organism evidence="1 2">
    <name type="scientific">Anoxybacillus flavithermus NBRC 109594</name>
    <dbReference type="NCBI Taxonomy" id="1315967"/>
    <lineage>
        <taxon>Bacteria</taxon>
        <taxon>Bacillati</taxon>
        <taxon>Bacillota</taxon>
        <taxon>Bacilli</taxon>
        <taxon>Bacillales</taxon>
        <taxon>Anoxybacillaceae</taxon>
        <taxon>Anoxybacillus</taxon>
    </lineage>
</organism>
<dbReference type="EMBL" id="BARH01000021">
    <property type="protein sequence ID" value="GAC91915.1"/>
    <property type="molecule type" value="Genomic_DNA"/>
</dbReference>
<name>R4FGA8_9BACL</name>
<reference evidence="2" key="1">
    <citation type="journal article" date="2013" name="Genome">
        <title>Draft Genome Sequence of a Thermophilic Member of the Bacillaceae, Anoxybacillus flavithermus Strain Kn10, Isolated from the Kan-nawa Hot Spring in Japan.</title>
        <authorList>
            <person name="Matsutani M."/>
            <person name="Shirakihara Y."/>
            <person name="Imada K."/>
            <person name="Yakushi T."/>
            <person name="Matsushita K."/>
        </authorList>
    </citation>
    <scope>NUCLEOTIDE SEQUENCE [LARGE SCALE GENOMIC DNA]</scope>
    <source>
        <strain evidence="2">NBRC 109594</strain>
    </source>
</reference>
<gene>
    <name evidence="1" type="ORF">KN10_2351</name>
</gene>